<evidence type="ECO:0000313" key="3">
    <source>
        <dbReference type="EMBL" id="EIM63464.1"/>
    </source>
</evidence>
<dbReference type="Gene3D" id="3.40.10.10">
    <property type="entry name" value="DNA Methylphosphotriester Repair Domain"/>
    <property type="match status" value="1"/>
</dbReference>
<evidence type="ECO:0000256" key="2">
    <source>
        <dbReference type="SAM" id="Phobius"/>
    </source>
</evidence>
<gene>
    <name evidence="3" type="ORF">DespoDRAFT_01528</name>
</gene>
<sequence length="199" mass="21653">MKKFIIGALLLLVGISGFSFNFFDFLTFAAGLVPILMIIGGSLAVYLGIEELKQSDNNDTETKIKSAHTQEDELNKESTGEPKSKTKPVPDTQSTKPAQEIEIKIEENHADKQQEQDEQAKEKTPPLPTASSQVTEPPAPEEAGPASASVQFKGNIETLVFHSVACNFANGKNCSMNFTTKEEAETQGYKPCKICMPDA</sequence>
<dbReference type="RefSeq" id="WP_004072556.1">
    <property type="nucleotide sequence ID" value="NZ_CM001488.1"/>
</dbReference>
<dbReference type="STRING" id="879212.DespoDRAFT_01528"/>
<keyword evidence="2" id="KW-0472">Membrane</keyword>
<name>I5B1V1_9BACT</name>
<reference evidence="3 4" key="2">
    <citation type="submission" date="2012-02" db="EMBL/GenBank/DDBJ databases">
        <title>Improved High-Quality Draft sequence of Desulfobacter postgatei 2ac9.</title>
        <authorList>
            <consortium name="US DOE Joint Genome Institute"/>
            <person name="Lucas S."/>
            <person name="Han J."/>
            <person name="Lapidus A."/>
            <person name="Cheng J.-F."/>
            <person name="Goodwin L."/>
            <person name="Pitluck S."/>
            <person name="Peters L."/>
            <person name="Ovchinnikova G."/>
            <person name="Held B."/>
            <person name="Detter J.C."/>
            <person name="Han C."/>
            <person name="Tapia R."/>
            <person name="Land M."/>
            <person name="Hauser L."/>
            <person name="Kyrpides N."/>
            <person name="Ivanova N."/>
            <person name="Pagani I."/>
            <person name="Orellana R."/>
            <person name="Lovley D."/>
            <person name="Woyke T."/>
        </authorList>
    </citation>
    <scope>NUCLEOTIDE SEQUENCE [LARGE SCALE GENOMIC DNA]</scope>
    <source>
        <strain evidence="3 4">2ac9</strain>
    </source>
</reference>
<dbReference type="SUPFAM" id="SSF57884">
    <property type="entry name" value="Ada DNA repair protein, N-terminal domain (N-Ada 10)"/>
    <property type="match status" value="1"/>
</dbReference>
<dbReference type="Proteomes" id="UP000005778">
    <property type="component" value="Chromosome"/>
</dbReference>
<dbReference type="HOGENOM" id="CLU_1370268_0_0_7"/>
<dbReference type="AlphaFoldDB" id="I5B1V1"/>
<feature type="region of interest" description="Disordered" evidence="1">
    <location>
        <begin position="57"/>
        <end position="148"/>
    </location>
</feature>
<reference evidence="3 4" key="1">
    <citation type="submission" date="2011-09" db="EMBL/GenBank/DDBJ databases">
        <authorList>
            <consortium name="US DOE Joint Genome Institute (JGI-PGF)"/>
            <person name="Lucas S."/>
            <person name="Han J."/>
            <person name="Lapidus A."/>
            <person name="Cheng J.-F."/>
            <person name="Goodwin L."/>
            <person name="Pitluck S."/>
            <person name="Peters L."/>
            <person name="Land M.L."/>
            <person name="Hauser L."/>
            <person name="Orellana R."/>
            <person name="Lovley D."/>
            <person name="Woyke T.J."/>
        </authorList>
    </citation>
    <scope>NUCLEOTIDE SEQUENCE [LARGE SCALE GENOMIC DNA]</scope>
    <source>
        <strain evidence="3 4">2ac9</strain>
    </source>
</reference>
<protein>
    <submittedName>
        <fullName evidence="3">Uncharacterized protein</fullName>
    </submittedName>
</protein>
<proteinExistence type="predicted"/>
<organism evidence="3 4">
    <name type="scientific">Desulfobacter postgatei 2ac9</name>
    <dbReference type="NCBI Taxonomy" id="879212"/>
    <lineage>
        <taxon>Bacteria</taxon>
        <taxon>Pseudomonadati</taxon>
        <taxon>Thermodesulfobacteriota</taxon>
        <taxon>Desulfobacteria</taxon>
        <taxon>Desulfobacterales</taxon>
        <taxon>Desulfobacteraceae</taxon>
        <taxon>Desulfobacter</taxon>
    </lineage>
</organism>
<keyword evidence="2" id="KW-1133">Transmembrane helix</keyword>
<dbReference type="eggNOG" id="ENOG503312Z">
    <property type="taxonomic scope" value="Bacteria"/>
</dbReference>
<feature type="transmembrane region" description="Helical" evidence="2">
    <location>
        <begin position="29"/>
        <end position="49"/>
    </location>
</feature>
<keyword evidence="4" id="KW-1185">Reference proteome</keyword>
<feature type="compositionally biased region" description="Basic and acidic residues" evidence="1">
    <location>
        <begin position="99"/>
        <end position="124"/>
    </location>
</feature>
<evidence type="ECO:0000256" key="1">
    <source>
        <dbReference type="SAM" id="MobiDB-lite"/>
    </source>
</evidence>
<dbReference type="InterPro" id="IPR035451">
    <property type="entry name" value="Ada-like_dom_sf"/>
</dbReference>
<dbReference type="OrthoDB" id="9805504at2"/>
<dbReference type="EMBL" id="CM001488">
    <property type="protein sequence ID" value="EIM63464.1"/>
    <property type="molecule type" value="Genomic_DNA"/>
</dbReference>
<feature type="compositionally biased region" description="Basic and acidic residues" evidence="1">
    <location>
        <begin position="57"/>
        <end position="84"/>
    </location>
</feature>
<dbReference type="InterPro" id="IPR058806">
    <property type="entry name" value="MamI"/>
</dbReference>
<keyword evidence="2" id="KW-0812">Transmembrane</keyword>
<dbReference type="Pfam" id="PF26391">
    <property type="entry name" value="MamI"/>
    <property type="match status" value="1"/>
</dbReference>
<evidence type="ECO:0000313" key="4">
    <source>
        <dbReference type="Proteomes" id="UP000005778"/>
    </source>
</evidence>
<accession>I5B1V1</accession>